<dbReference type="InterPro" id="IPR036390">
    <property type="entry name" value="WH_DNA-bd_sf"/>
</dbReference>
<dbReference type="GO" id="GO:0003700">
    <property type="term" value="F:DNA-binding transcription factor activity"/>
    <property type="evidence" value="ECO:0007669"/>
    <property type="project" value="InterPro"/>
</dbReference>
<comment type="caution">
    <text evidence="2">The sequence shown here is derived from an EMBL/GenBank/DDBJ whole genome shotgun (WGS) entry which is preliminary data.</text>
</comment>
<dbReference type="InterPro" id="IPR001845">
    <property type="entry name" value="HTH_ArsR_DNA-bd_dom"/>
</dbReference>
<evidence type="ECO:0000313" key="2">
    <source>
        <dbReference type="EMBL" id="OGY20920.1"/>
    </source>
</evidence>
<organism evidence="2 3">
    <name type="scientific">Candidatus Chisholmbacteria bacterium RIFCSPLOWO2_01_FULL_49_14</name>
    <dbReference type="NCBI Taxonomy" id="1797593"/>
    <lineage>
        <taxon>Bacteria</taxon>
        <taxon>Candidatus Chisholmiibacteriota</taxon>
    </lineage>
</organism>
<reference evidence="2 3" key="1">
    <citation type="journal article" date="2016" name="Nat. Commun.">
        <title>Thousands of microbial genomes shed light on interconnected biogeochemical processes in an aquifer system.</title>
        <authorList>
            <person name="Anantharaman K."/>
            <person name="Brown C.T."/>
            <person name="Hug L.A."/>
            <person name="Sharon I."/>
            <person name="Castelle C.J."/>
            <person name="Probst A.J."/>
            <person name="Thomas B.C."/>
            <person name="Singh A."/>
            <person name="Wilkins M.J."/>
            <person name="Karaoz U."/>
            <person name="Brodie E.L."/>
            <person name="Williams K.H."/>
            <person name="Hubbard S.S."/>
            <person name="Banfield J.F."/>
        </authorList>
    </citation>
    <scope>NUCLEOTIDE SEQUENCE [LARGE SCALE GENOMIC DNA]</scope>
</reference>
<gene>
    <name evidence="2" type="ORF">A3A65_00635</name>
</gene>
<dbReference type="SMART" id="SM00418">
    <property type="entry name" value="HTH_ARSR"/>
    <property type="match status" value="1"/>
</dbReference>
<dbReference type="Gene3D" id="1.10.10.10">
    <property type="entry name" value="Winged helix-like DNA-binding domain superfamily/Winged helix DNA-binding domain"/>
    <property type="match status" value="1"/>
</dbReference>
<evidence type="ECO:0000313" key="3">
    <source>
        <dbReference type="Proteomes" id="UP000176723"/>
    </source>
</evidence>
<evidence type="ECO:0000259" key="1">
    <source>
        <dbReference type="SMART" id="SM00418"/>
    </source>
</evidence>
<dbReference type="STRING" id="1797593.A3A65_00635"/>
<dbReference type="Proteomes" id="UP000176723">
    <property type="component" value="Unassembled WGS sequence"/>
</dbReference>
<feature type="domain" description="HTH arsR-type" evidence="1">
    <location>
        <begin position="16"/>
        <end position="99"/>
    </location>
</feature>
<dbReference type="SUPFAM" id="SSF46785">
    <property type="entry name" value="Winged helix' DNA-binding domain"/>
    <property type="match status" value="1"/>
</dbReference>
<dbReference type="InterPro" id="IPR011991">
    <property type="entry name" value="ArsR-like_HTH"/>
</dbReference>
<accession>A0A1G1W001</accession>
<name>A0A1G1W001_9BACT</name>
<sequence length="208" mass="24435">MLGSYSPATRAKSMAQLTDFMVSRVRSKLLKVFLQDPQEMFYVRELTRKVGEEINAVRRELERLQKKGIVKSEPRGNRLYYYLRKNYPYYQELLQLVAKTTGLGGAIRKNRNKLGKIKFVMLSGKFLRRRERQPNEVDLLVVGNIILPQLAVIVREEEARREQEINYTVMTQDEFEFRRRRRDPFLTGILAGSRVMIMGDEEELVGQD</sequence>
<dbReference type="EMBL" id="MHCL01000018">
    <property type="protein sequence ID" value="OGY20920.1"/>
    <property type="molecule type" value="Genomic_DNA"/>
</dbReference>
<dbReference type="AlphaFoldDB" id="A0A1G1W001"/>
<dbReference type="CDD" id="cd00090">
    <property type="entry name" value="HTH_ARSR"/>
    <property type="match status" value="1"/>
</dbReference>
<protein>
    <recommendedName>
        <fullName evidence="1">HTH arsR-type domain-containing protein</fullName>
    </recommendedName>
</protein>
<dbReference type="InterPro" id="IPR036388">
    <property type="entry name" value="WH-like_DNA-bd_sf"/>
</dbReference>
<proteinExistence type="predicted"/>